<gene>
    <name evidence="1" type="ORF">C5Y93_15150</name>
</gene>
<evidence type="ECO:0008006" key="3">
    <source>
        <dbReference type="Google" id="ProtNLM"/>
    </source>
</evidence>
<dbReference type="AlphaFoldDB" id="A0A2S8GLI1"/>
<organism evidence="1 2">
    <name type="scientific">Blastopirellula marina</name>
    <dbReference type="NCBI Taxonomy" id="124"/>
    <lineage>
        <taxon>Bacteria</taxon>
        <taxon>Pseudomonadati</taxon>
        <taxon>Planctomycetota</taxon>
        <taxon>Planctomycetia</taxon>
        <taxon>Pirellulales</taxon>
        <taxon>Pirellulaceae</taxon>
        <taxon>Blastopirellula</taxon>
    </lineage>
</organism>
<name>A0A2S8GLI1_9BACT</name>
<reference evidence="1 2" key="1">
    <citation type="submission" date="2018-02" db="EMBL/GenBank/DDBJ databases">
        <title>Comparative genomes isolates from brazilian mangrove.</title>
        <authorList>
            <person name="Araujo J.E."/>
            <person name="Taketani R.G."/>
            <person name="Silva M.C.P."/>
            <person name="Loureco M.V."/>
            <person name="Andreote F.D."/>
        </authorList>
    </citation>
    <scope>NUCLEOTIDE SEQUENCE [LARGE SCALE GENOMIC DNA]</scope>
    <source>
        <strain evidence="1 2">Nap-Phe MGV</strain>
    </source>
</reference>
<dbReference type="Proteomes" id="UP000237819">
    <property type="component" value="Unassembled WGS sequence"/>
</dbReference>
<proteinExistence type="predicted"/>
<dbReference type="RefSeq" id="WP_105336269.1">
    <property type="nucleotide sequence ID" value="NZ_PUHZ01000015.1"/>
</dbReference>
<dbReference type="OrthoDB" id="9907739at2"/>
<dbReference type="EMBL" id="PUHZ01000015">
    <property type="protein sequence ID" value="PQO45289.1"/>
    <property type="molecule type" value="Genomic_DNA"/>
</dbReference>
<accession>A0A2S8GLI1</accession>
<protein>
    <recommendedName>
        <fullName evidence="3">DUF3592 domain-containing protein</fullName>
    </recommendedName>
</protein>
<sequence>MGWTIVGVAVLVVAAGLLFSRVASVRRVLVEGERAEATIDQGDFRKHGVRIRLVYEHLGQAYATETLLTKTPASSELRVGQKVEVAVAPENPQRVYVLKVFQAKPSQG</sequence>
<evidence type="ECO:0000313" key="2">
    <source>
        <dbReference type="Proteomes" id="UP000237819"/>
    </source>
</evidence>
<comment type="caution">
    <text evidence="1">The sequence shown here is derived from an EMBL/GenBank/DDBJ whole genome shotgun (WGS) entry which is preliminary data.</text>
</comment>
<evidence type="ECO:0000313" key="1">
    <source>
        <dbReference type="EMBL" id="PQO45289.1"/>
    </source>
</evidence>